<evidence type="ECO:0000259" key="3">
    <source>
        <dbReference type="PROSITE" id="PS50977"/>
    </source>
</evidence>
<dbReference type="SUPFAM" id="SSF46689">
    <property type="entry name" value="Homeodomain-like"/>
    <property type="match status" value="1"/>
</dbReference>
<dbReference type="OrthoDB" id="9812484at2"/>
<feature type="DNA-binding region" description="H-T-H motif" evidence="2">
    <location>
        <begin position="36"/>
        <end position="55"/>
    </location>
</feature>
<dbReference type="AlphaFoldDB" id="A0A1M6R2V8"/>
<evidence type="ECO:0000256" key="2">
    <source>
        <dbReference type="PROSITE-ProRule" id="PRU00335"/>
    </source>
</evidence>
<feature type="domain" description="HTH tetR-type" evidence="3">
    <location>
        <begin position="13"/>
        <end position="73"/>
    </location>
</feature>
<dbReference type="PANTHER" id="PTHR43479">
    <property type="entry name" value="ACREF/ENVCD OPERON REPRESSOR-RELATED"/>
    <property type="match status" value="1"/>
</dbReference>
<dbReference type="Pfam" id="PF00440">
    <property type="entry name" value="TetR_N"/>
    <property type="match status" value="1"/>
</dbReference>
<dbReference type="InterPro" id="IPR009057">
    <property type="entry name" value="Homeodomain-like_sf"/>
</dbReference>
<proteinExistence type="predicted"/>
<dbReference type="Proteomes" id="UP000183952">
    <property type="component" value="Unassembled WGS sequence"/>
</dbReference>
<dbReference type="PANTHER" id="PTHR43479:SF11">
    <property type="entry name" value="ACREF_ENVCD OPERON REPRESSOR-RELATED"/>
    <property type="match status" value="1"/>
</dbReference>
<evidence type="ECO:0000256" key="1">
    <source>
        <dbReference type="ARBA" id="ARBA00023125"/>
    </source>
</evidence>
<dbReference type="STRING" id="1121331.SAMN02745248_02182"/>
<dbReference type="EMBL" id="FRAD01000020">
    <property type="protein sequence ID" value="SHK26730.1"/>
    <property type="molecule type" value="Genomic_DNA"/>
</dbReference>
<protein>
    <submittedName>
        <fullName evidence="4">Transcriptional regulator, TetR family</fullName>
    </submittedName>
</protein>
<keyword evidence="5" id="KW-1185">Reference proteome</keyword>
<dbReference type="PRINTS" id="PR00455">
    <property type="entry name" value="HTHTETR"/>
</dbReference>
<dbReference type="Gene3D" id="1.10.357.10">
    <property type="entry name" value="Tetracycline Repressor, domain 2"/>
    <property type="match status" value="1"/>
</dbReference>
<dbReference type="PROSITE" id="PS01081">
    <property type="entry name" value="HTH_TETR_1"/>
    <property type="match status" value="1"/>
</dbReference>
<dbReference type="PROSITE" id="PS50977">
    <property type="entry name" value="HTH_TETR_2"/>
    <property type="match status" value="1"/>
</dbReference>
<name>A0A1M6R2V8_9CLOT</name>
<dbReference type="GO" id="GO:0003677">
    <property type="term" value="F:DNA binding"/>
    <property type="evidence" value="ECO:0007669"/>
    <property type="project" value="UniProtKB-UniRule"/>
</dbReference>
<evidence type="ECO:0000313" key="5">
    <source>
        <dbReference type="Proteomes" id="UP000183952"/>
    </source>
</evidence>
<reference evidence="4 5" key="1">
    <citation type="submission" date="2016-11" db="EMBL/GenBank/DDBJ databases">
        <authorList>
            <person name="Jaros S."/>
            <person name="Januszkiewicz K."/>
            <person name="Wedrychowicz H."/>
        </authorList>
    </citation>
    <scope>NUCLEOTIDE SEQUENCE [LARGE SCALE GENOMIC DNA]</scope>
    <source>
        <strain evidence="4 5">DSM 3090</strain>
    </source>
</reference>
<organism evidence="4 5">
    <name type="scientific">Hathewaya proteolytica DSM 3090</name>
    <dbReference type="NCBI Taxonomy" id="1121331"/>
    <lineage>
        <taxon>Bacteria</taxon>
        <taxon>Bacillati</taxon>
        <taxon>Bacillota</taxon>
        <taxon>Clostridia</taxon>
        <taxon>Eubacteriales</taxon>
        <taxon>Clostridiaceae</taxon>
        <taxon>Hathewaya</taxon>
    </lineage>
</organism>
<sequence>MDENKNSVTDKKQKKEKSLFEAAYDLFISKGIDKTSIDDIVKKAGVAKGTFYLYFKDKFDIVDKIIWSKNLDILDKAIKNTKARKCDDCVENIIYFADFIIEYFKENKLLLKIMNKNFSWNVIKKTYVTTSQNSSLKDFFEYICDYMKINKGYSKEQVEKTIFIIVDLIGSVCYCSIILHEPDEIDNMKPILFDTVRKILS</sequence>
<dbReference type="RefSeq" id="WP_072904112.1">
    <property type="nucleotide sequence ID" value="NZ_FRAD01000020.1"/>
</dbReference>
<dbReference type="InterPro" id="IPR050624">
    <property type="entry name" value="HTH-type_Tx_Regulator"/>
</dbReference>
<dbReference type="InterPro" id="IPR023772">
    <property type="entry name" value="DNA-bd_HTH_TetR-type_CS"/>
</dbReference>
<dbReference type="InterPro" id="IPR001647">
    <property type="entry name" value="HTH_TetR"/>
</dbReference>
<evidence type="ECO:0000313" key="4">
    <source>
        <dbReference type="EMBL" id="SHK26730.1"/>
    </source>
</evidence>
<gene>
    <name evidence="4" type="ORF">SAMN02745248_02182</name>
</gene>
<keyword evidence="1 2" id="KW-0238">DNA-binding</keyword>
<accession>A0A1M6R2V8</accession>